<dbReference type="RefSeq" id="WP_377375198.1">
    <property type="nucleotide sequence ID" value="NZ_JBHSSW010000003.1"/>
</dbReference>
<dbReference type="InterPro" id="IPR011009">
    <property type="entry name" value="Kinase-like_dom_sf"/>
</dbReference>
<dbReference type="PANTHER" id="PTHR11012">
    <property type="entry name" value="PROTEIN KINASE-LIKE DOMAIN-CONTAINING"/>
    <property type="match status" value="1"/>
</dbReference>
<dbReference type="Gene3D" id="3.90.1200.10">
    <property type="match status" value="1"/>
</dbReference>
<dbReference type="PANTHER" id="PTHR11012:SF30">
    <property type="entry name" value="PROTEIN KINASE-LIKE DOMAIN-CONTAINING"/>
    <property type="match status" value="1"/>
</dbReference>
<reference evidence="3" key="1">
    <citation type="journal article" date="2019" name="Int. J. Syst. Evol. Microbiol.">
        <title>The Global Catalogue of Microorganisms (GCM) 10K type strain sequencing project: providing services to taxonomists for standard genome sequencing and annotation.</title>
        <authorList>
            <consortium name="The Broad Institute Genomics Platform"/>
            <consortium name="The Broad Institute Genome Sequencing Center for Infectious Disease"/>
            <person name="Wu L."/>
            <person name="Ma J."/>
        </authorList>
    </citation>
    <scope>NUCLEOTIDE SEQUENCE [LARGE SCALE GENOMIC DNA]</scope>
    <source>
        <strain evidence="3">CGMCC-1.15741</strain>
    </source>
</reference>
<evidence type="ECO:0000313" key="3">
    <source>
        <dbReference type="Proteomes" id="UP001596303"/>
    </source>
</evidence>
<dbReference type="InterPro" id="IPR002575">
    <property type="entry name" value="Aminoglycoside_PTrfase"/>
</dbReference>
<proteinExistence type="predicted"/>
<name>A0ABW1S5W8_9PROT</name>
<organism evidence="2 3">
    <name type="scientific">Ponticaulis profundi</name>
    <dbReference type="NCBI Taxonomy" id="2665222"/>
    <lineage>
        <taxon>Bacteria</taxon>
        <taxon>Pseudomonadati</taxon>
        <taxon>Pseudomonadota</taxon>
        <taxon>Alphaproteobacteria</taxon>
        <taxon>Hyphomonadales</taxon>
        <taxon>Hyphomonadaceae</taxon>
        <taxon>Ponticaulis</taxon>
    </lineage>
</organism>
<comment type="caution">
    <text evidence="2">The sequence shown here is derived from an EMBL/GenBank/DDBJ whole genome shotgun (WGS) entry which is preliminary data.</text>
</comment>
<dbReference type="Proteomes" id="UP001596303">
    <property type="component" value="Unassembled WGS sequence"/>
</dbReference>
<evidence type="ECO:0000313" key="2">
    <source>
        <dbReference type="EMBL" id="MFC6197005.1"/>
    </source>
</evidence>
<protein>
    <submittedName>
        <fullName evidence="2">Phosphotransferase</fullName>
    </submittedName>
</protein>
<gene>
    <name evidence="2" type="ORF">ACFQDM_02900</name>
</gene>
<dbReference type="Pfam" id="PF01636">
    <property type="entry name" value="APH"/>
    <property type="match status" value="1"/>
</dbReference>
<keyword evidence="3" id="KW-1185">Reference proteome</keyword>
<sequence>MQIVTEDGPGVSAGWVARALGKSEESLEAMSWKPVGTGQVAASYRGLLSWRDGDGPKSIVVKCPSTDPTSRQTGKDHGLYAKEIAWYLQLREETQVRCPQCFGGRYDEETGDFALLLEDCAPAEQGDQLAGASVSDVRATIREAVHLHAPFFDKPLILENPLTGTSEEVIEQRIQLYAMFWPEFRKRYEGRLDPVLLEMGDDFAKRFEAYARREPSHYTLVHGDMRIDNVLFGGADGRPILLDWQTLAAGNPMTDIAYLIGTSLVDRKERSEAERGLVDGYFAGLRDYGLSPDEETLWQDYRRQALSGWVMAVMSSMLVQRTERGDEMFAVMAERPGYQALELDSVACI</sequence>
<accession>A0ABW1S5W8</accession>
<feature type="domain" description="Aminoglycoside phosphotransferase" evidence="1">
    <location>
        <begin position="78"/>
        <end position="285"/>
    </location>
</feature>
<dbReference type="SUPFAM" id="SSF56112">
    <property type="entry name" value="Protein kinase-like (PK-like)"/>
    <property type="match status" value="1"/>
</dbReference>
<dbReference type="EMBL" id="JBHSSW010000003">
    <property type="protein sequence ID" value="MFC6197005.1"/>
    <property type="molecule type" value="Genomic_DNA"/>
</dbReference>
<evidence type="ECO:0000259" key="1">
    <source>
        <dbReference type="Pfam" id="PF01636"/>
    </source>
</evidence>